<accession>A0AAD7H0D2</accession>
<sequence length="71" mass="7938">MPLMTWLISMWLMTGLVAPFPGHLPDPALLSLSVLTCTERRVTGCGTLGEQRVPRRGWNGRRVLELVHTVL</sequence>
<protein>
    <recommendedName>
        <fullName evidence="4">Secreted protein</fullName>
    </recommendedName>
</protein>
<comment type="caution">
    <text evidence="2">The sequence shown here is derived from an EMBL/GenBank/DDBJ whole genome shotgun (WGS) entry which is preliminary data.</text>
</comment>
<dbReference type="EMBL" id="JARKIE010000003">
    <property type="protein sequence ID" value="KAJ7708960.1"/>
    <property type="molecule type" value="Genomic_DNA"/>
</dbReference>
<feature type="signal peptide" evidence="1">
    <location>
        <begin position="1"/>
        <end position="19"/>
    </location>
</feature>
<reference evidence="2" key="1">
    <citation type="submission" date="2023-03" db="EMBL/GenBank/DDBJ databases">
        <title>Massive genome expansion in bonnet fungi (Mycena s.s.) driven by repeated elements and novel gene families across ecological guilds.</title>
        <authorList>
            <consortium name="Lawrence Berkeley National Laboratory"/>
            <person name="Harder C.B."/>
            <person name="Miyauchi S."/>
            <person name="Viragh M."/>
            <person name="Kuo A."/>
            <person name="Thoen E."/>
            <person name="Andreopoulos B."/>
            <person name="Lu D."/>
            <person name="Skrede I."/>
            <person name="Drula E."/>
            <person name="Henrissat B."/>
            <person name="Morin E."/>
            <person name="Kohler A."/>
            <person name="Barry K."/>
            <person name="LaButti K."/>
            <person name="Morin E."/>
            <person name="Salamov A."/>
            <person name="Lipzen A."/>
            <person name="Mereny Z."/>
            <person name="Hegedus B."/>
            <person name="Baldrian P."/>
            <person name="Stursova M."/>
            <person name="Weitz H."/>
            <person name="Taylor A."/>
            <person name="Grigoriev I.V."/>
            <person name="Nagy L.G."/>
            <person name="Martin F."/>
            <person name="Kauserud H."/>
        </authorList>
    </citation>
    <scope>NUCLEOTIDE SEQUENCE</scope>
    <source>
        <strain evidence="2">CBHHK067</strain>
    </source>
</reference>
<name>A0AAD7H0D2_MYCRO</name>
<evidence type="ECO:0008006" key="4">
    <source>
        <dbReference type="Google" id="ProtNLM"/>
    </source>
</evidence>
<dbReference type="Proteomes" id="UP001221757">
    <property type="component" value="Unassembled WGS sequence"/>
</dbReference>
<keyword evidence="3" id="KW-1185">Reference proteome</keyword>
<evidence type="ECO:0000313" key="2">
    <source>
        <dbReference type="EMBL" id="KAJ7708960.1"/>
    </source>
</evidence>
<dbReference type="AlphaFoldDB" id="A0AAD7H0D2"/>
<evidence type="ECO:0000313" key="3">
    <source>
        <dbReference type="Proteomes" id="UP001221757"/>
    </source>
</evidence>
<evidence type="ECO:0000256" key="1">
    <source>
        <dbReference type="SAM" id="SignalP"/>
    </source>
</evidence>
<organism evidence="2 3">
    <name type="scientific">Mycena rosella</name>
    <name type="common">Pink bonnet</name>
    <name type="synonym">Agaricus rosellus</name>
    <dbReference type="NCBI Taxonomy" id="1033263"/>
    <lineage>
        <taxon>Eukaryota</taxon>
        <taxon>Fungi</taxon>
        <taxon>Dikarya</taxon>
        <taxon>Basidiomycota</taxon>
        <taxon>Agaricomycotina</taxon>
        <taxon>Agaricomycetes</taxon>
        <taxon>Agaricomycetidae</taxon>
        <taxon>Agaricales</taxon>
        <taxon>Marasmiineae</taxon>
        <taxon>Mycenaceae</taxon>
        <taxon>Mycena</taxon>
    </lineage>
</organism>
<proteinExistence type="predicted"/>
<feature type="chain" id="PRO_5041917027" description="Secreted protein" evidence="1">
    <location>
        <begin position="20"/>
        <end position="71"/>
    </location>
</feature>
<keyword evidence="1" id="KW-0732">Signal</keyword>
<gene>
    <name evidence="2" type="ORF">B0H17DRAFT_1031352</name>
</gene>